<dbReference type="Proteomes" id="UP001230933">
    <property type="component" value="Plasmid pMGMM8_1"/>
</dbReference>
<gene>
    <name evidence="1" type="ORF">QIE55_32545</name>
    <name evidence="2" type="ORF">QIE55_33195</name>
</gene>
<name>A0AAX4A0G2_RHOER</name>
<evidence type="ECO:0000313" key="2">
    <source>
        <dbReference type="EMBL" id="WMN03240.1"/>
    </source>
</evidence>
<organism evidence="2 3">
    <name type="scientific">Rhodococcus erythropolis</name>
    <name type="common">Arthrobacter picolinophilus</name>
    <dbReference type="NCBI Taxonomy" id="1833"/>
    <lineage>
        <taxon>Bacteria</taxon>
        <taxon>Bacillati</taxon>
        <taxon>Actinomycetota</taxon>
        <taxon>Actinomycetes</taxon>
        <taxon>Mycobacteriales</taxon>
        <taxon>Nocardiaceae</taxon>
        <taxon>Rhodococcus</taxon>
        <taxon>Rhodococcus erythropolis group</taxon>
    </lineage>
</organism>
<geneLocation type="plasmid" evidence="1 3">
    <name>pMGMM8_1</name>
</geneLocation>
<dbReference type="RefSeq" id="WP_308372563.1">
    <property type="nucleotide sequence ID" value="NZ_CP133191.1"/>
</dbReference>
<protein>
    <submittedName>
        <fullName evidence="2">Uncharacterized protein</fullName>
    </submittedName>
</protein>
<keyword evidence="2" id="KW-0614">Plasmid</keyword>
<sequence>MFDMLVDAGTREGLPPAFGVSNLDYCVYKIQPMSSATDTLAVAHGRIGELHTASRQPYGS</sequence>
<evidence type="ECO:0000313" key="1">
    <source>
        <dbReference type="EMBL" id="WMN03135.1"/>
    </source>
</evidence>
<dbReference type="EMBL" id="CP133193">
    <property type="protein sequence ID" value="WMN03240.1"/>
    <property type="molecule type" value="Genomic_DNA"/>
</dbReference>
<proteinExistence type="predicted"/>
<accession>A0AAX4A0G2</accession>
<dbReference type="AlphaFoldDB" id="A0AAX4A0G2"/>
<reference evidence="2" key="1">
    <citation type="submission" date="2023-08" db="EMBL/GenBank/DDBJ databases">
        <title>Isolation and Characterization of Rhodococcus erythropolis MGMM8.</title>
        <authorList>
            <person name="Diabankana R.G.C."/>
            <person name="Afordoanyi D.M."/>
            <person name="Validov S.Z."/>
        </authorList>
    </citation>
    <scope>NUCLEOTIDE SEQUENCE</scope>
    <source>
        <strain evidence="2">MGMM8</strain>
        <plasmid evidence="1">pMGMM8_1</plasmid>
        <plasmid evidence="2">pMGMM8_3</plasmid>
    </source>
</reference>
<geneLocation type="plasmid" evidence="2 3">
    <name>pMGMM8_3</name>
</geneLocation>
<evidence type="ECO:0000313" key="3">
    <source>
        <dbReference type="Proteomes" id="UP001230933"/>
    </source>
</evidence>
<dbReference type="EMBL" id="CP133191">
    <property type="protein sequence ID" value="WMN03135.1"/>
    <property type="molecule type" value="Genomic_DNA"/>
</dbReference>
<dbReference type="Proteomes" id="UP001230933">
    <property type="component" value="Plasmid pMGMM8_3"/>
</dbReference>